<reference evidence="1 2" key="2">
    <citation type="submission" date="2018-11" db="EMBL/GenBank/DDBJ databases">
        <authorList>
            <consortium name="Pathogen Informatics"/>
        </authorList>
    </citation>
    <scope>NUCLEOTIDE SEQUENCE [LARGE SCALE GENOMIC DNA]</scope>
    <source>
        <strain evidence="1 2">Egypt</strain>
    </source>
</reference>
<dbReference type="WBParaSite" id="ECPE_0000057001-mRNA-1">
    <property type="protein sequence ID" value="ECPE_0000057001-mRNA-1"/>
    <property type="gene ID" value="ECPE_0000057001"/>
</dbReference>
<dbReference type="Proteomes" id="UP000272942">
    <property type="component" value="Unassembled WGS sequence"/>
</dbReference>
<dbReference type="OrthoDB" id="2020015at2759"/>
<reference evidence="3" key="1">
    <citation type="submission" date="2016-06" db="UniProtKB">
        <authorList>
            <consortium name="WormBaseParasite"/>
        </authorList>
    </citation>
    <scope>IDENTIFICATION</scope>
</reference>
<name>A0A183A0T5_9TREM</name>
<evidence type="ECO:0000313" key="3">
    <source>
        <dbReference type="WBParaSite" id="ECPE_0000057001-mRNA-1"/>
    </source>
</evidence>
<proteinExistence type="predicted"/>
<keyword evidence="2" id="KW-1185">Reference proteome</keyword>
<organism evidence="3">
    <name type="scientific">Echinostoma caproni</name>
    <dbReference type="NCBI Taxonomy" id="27848"/>
    <lineage>
        <taxon>Eukaryota</taxon>
        <taxon>Metazoa</taxon>
        <taxon>Spiralia</taxon>
        <taxon>Lophotrochozoa</taxon>
        <taxon>Platyhelminthes</taxon>
        <taxon>Trematoda</taxon>
        <taxon>Digenea</taxon>
        <taxon>Plagiorchiida</taxon>
        <taxon>Echinostomata</taxon>
        <taxon>Echinostomatoidea</taxon>
        <taxon>Echinostomatidae</taxon>
        <taxon>Echinostoma</taxon>
    </lineage>
</organism>
<protein>
    <submittedName>
        <fullName evidence="1 3">Uncharacterized protein</fullName>
    </submittedName>
</protein>
<accession>A0A183A0T5</accession>
<dbReference type="EMBL" id="UZAN01002029">
    <property type="protein sequence ID" value="VDP24381.1"/>
    <property type="molecule type" value="Genomic_DNA"/>
</dbReference>
<sequence length="169" mass="18583">MERTAVYYDCGLNSDTETLNSLFKQAFEEAFKSTLLTYALLLRPSELGSPINLAQLGIRAESWIAKHCTSPLYVTLPSGLREPGASHAFPGKPDPVFGVSFSPDRALAVLRGLDLVHGPAENPQARPIAHAATVLREDSQLNTSGLYRLWFSDPLTDEELRLNPSNEFP</sequence>
<gene>
    <name evidence="1" type="ORF">ECPE_LOCUS570</name>
</gene>
<evidence type="ECO:0000313" key="2">
    <source>
        <dbReference type="Proteomes" id="UP000272942"/>
    </source>
</evidence>
<evidence type="ECO:0000313" key="1">
    <source>
        <dbReference type="EMBL" id="VDP24381.1"/>
    </source>
</evidence>
<dbReference type="AlphaFoldDB" id="A0A183A0T5"/>